<dbReference type="AlphaFoldDB" id="A0A1R0GP90"/>
<dbReference type="EMBL" id="LSSL01005725">
    <property type="protein sequence ID" value="OLY78686.1"/>
    <property type="molecule type" value="Genomic_DNA"/>
</dbReference>
<organism evidence="1 2">
    <name type="scientific">Smittium mucronatum</name>
    <dbReference type="NCBI Taxonomy" id="133383"/>
    <lineage>
        <taxon>Eukaryota</taxon>
        <taxon>Fungi</taxon>
        <taxon>Fungi incertae sedis</taxon>
        <taxon>Zoopagomycota</taxon>
        <taxon>Kickxellomycotina</taxon>
        <taxon>Harpellomycetes</taxon>
        <taxon>Harpellales</taxon>
        <taxon>Legeriomycetaceae</taxon>
        <taxon>Smittium</taxon>
    </lineage>
</organism>
<evidence type="ECO:0000313" key="2">
    <source>
        <dbReference type="Proteomes" id="UP000187455"/>
    </source>
</evidence>
<sequence>MDKYIIFDGKKVEFYQTVRYEERVTVINIPNFRDIDILSLVQMIEAQLGSLGSIKDISAWAIRGTNAYLPYGIRIFFIKNDTNTTLPLFLTHDDGKINLFYQGCKPACRFCKQIKHWKSECKEIKIKKLNKKNSDQKKESSATPILMLVVSDTVAKSPKGD</sequence>
<dbReference type="OrthoDB" id="5554389at2759"/>
<keyword evidence="2" id="KW-1185">Reference proteome</keyword>
<feature type="non-terminal residue" evidence="1">
    <location>
        <position position="161"/>
    </location>
</feature>
<protein>
    <recommendedName>
        <fullName evidence="3">CCHC-type domain-containing protein</fullName>
    </recommendedName>
</protein>
<reference evidence="1 2" key="1">
    <citation type="journal article" date="2016" name="Mol. Biol. Evol.">
        <title>Genome-Wide Survey of Gut Fungi (Harpellales) Reveals the First Horizontally Transferred Ubiquitin Gene from a Mosquito Host.</title>
        <authorList>
            <person name="Wang Y."/>
            <person name="White M.M."/>
            <person name="Kvist S."/>
            <person name="Moncalvo J.M."/>
        </authorList>
    </citation>
    <scope>NUCLEOTIDE SEQUENCE [LARGE SCALE GENOMIC DNA]</scope>
    <source>
        <strain evidence="1 2">ALG-7-W6</strain>
    </source>
</reference>
<dbReference type="Proteomes" id="UP000187455">
    <property type="component" value="Unassembled WGS sequence"/>
</dbReference>
<proteinExistence type="predicted"/>
<accession>A0A1R0GP90</accession>
<name>A0A1R0GP90_9FUNG</name>
<comment type="caution">
    <text evidence="1">The sequence shown here is derived from an EMBL/GenBank/DDBJ whole genome shotgun (WGS) entry which is preliminary data.</text>
</comment>
<evidence type="ECO:0000313" key="1">
    <source>
        <dbReference type="EMBL" id="OLY78686.1"/>
    </source>
</evidence>
<evidence type="ECO:0008006" key="3">
    <source>
        <dbReference type="Google" id="ProtNLM"/>
    </source>
</evidence>
<gene>
    <name evidence="1" type="ORF">AYI68_g7258</name>
</gene>